<evidence type="ECO:0000313" key="2">
    <source>
        <dbReference type="EMBL" id="KAB2617475.1"/>
    </source>
</evidence>
<feature type="region of interest" description="Disordered" evidence="1">
    <location>
        <begin position="1"/>
        <end position="25"/>
    </location>
</feature>
<dbReference type="Gene3D" id="3.10.10.10">
    <property type="entry name" value="HIV Type 1 Reverse Transcriptase, subunit A, domain 1"/>
    <property type="match status" value="1"/>
</dbReference>
<evidence type="ECO:0000256" key="1">
    <source>
        <dbReference type="SAM" id="MobiDB-lite"/>
    </source>
</evidence>
<dbReference type="EMBL" id="SMOL01000401">
    <property type="protein sequence ID" value="KAB2617475.1"/>
    <property type="molecule type" value="Genomic_DNA"/>
</dbReference>
<comment type="caution">
    <text evidence="2">The sequence shown here is derived from an EMBL/GenBank/DDBJ whole genome shotgun (WGS) entry which is preliminary data.</text>
</comment>
<dbReference type="InterPro" id="IPR043128">
    <property type="entry name" value="Rev_trsase/Diguanyl_cyclase"/>
</dbReference>
<name>A0A5N5GPH5_9ROSA</name>
<reference evidence="2 3" key="1">
    <citation type="submission" date="2019-09" db="EMBL/GenBank/DDBJ databases">
        <authorList>
            <person name="Ou C."/>
        </authorList>
    </citation>
    <scope>NUCLEOTIDE SEQUENCE [LARGE SCALE GENOMIC DNA]</scope>
    <source>
        <strain evidence="2">S2</strain>
        <tissue evidence="2">Leaf</tissue>
    </source>
</reference>
<reference evidence="2 3" key="3">
    <citation type="submission" date="2019-11" db="EMBL/GenBank/DDBJ databases">
        <title>A de novo genome assembly of a pear dwarfing rootstock.</title>
        <authorList>
            <person name="Wang F."/>
            <person name="Wang J."/>
            <person name="Li S."/>
            <person name="Zhang Y."/>
            <person name="Fang M."/>
            <person name="Ma L."/>
            <person name="Zhao Y."/>
            <person name="Jiang S."/>
        </authorList>
    </citation>
    <scope>NUCLEOTIDE SEQUENCE [LARGE SCALE GENOMIC DNA]</scope>
    <source>
        <strain evidence="2">S2</strain>
        <tissue evidence="2">Leaf</tissue>
    </source>
</reference>
<keyword evidence="2" id="KW-0695">RNA-directed DNA polymerase</keyword>
<dbReference type="CDD" id="cd01647">
    <property type="entry name" value="RT_LTR"/>
    <property type="match status" value="1"/>
</dbReference>
<protein>
    <submittedName>
        <fullName evidence="2">Reverse transcriptase</fullName>
    </submittedName>
</protein>
<dbReference type="InterPro" id="IPR043502">
    <property type="entry name" value="DNA/RNA_pol_sf"/>
</dbReference>
<dbReference type="SUPFAM" id="SSF56672">
    <property type="entry name" value="DNA/RNA polymerases"/>
    <property type="match status" value="1"/>
</dbReference>
<keyword evidence="3" id="KW-1185">Reference proteome</keyword>
<accession>A0A5N5GPH5</accession>
<organism evidence="2 3">
    <name type="scientific">Pyrus ussuriensis x Pyrus communis</name>
    <dbReference type="NCBI Taxonomy" id="2448454"/>
    <lineage>
        <taxon>Eukaryota</taxon>
        <taxon>Viridiplantae</taxon>
        <taxon>Streptophyta</taxon>
        <taxon>Embryophyta</taxon>
        <taxon>Tracheophyta</taxon>
        <taxon>Spermatophyta</taxon>
        <taxon>Magnoliopsida</taxon>
        <taxon>eudicotyledons</taxon>
        <taxon>Gunneridae</taxon>
        <taxon>Pentapetalae</taxon>
        <taxon>rosids</taxon>
        <taxon>fabids</taxon>
        <taxon>Rosales</taxon>
        <taxon>Rosaceae</taxon>
        <taxon>Amygdaloideae</taxon>
        <taxon>Maleae</taxon>
        <taxon>Pyrus</taxon>
    </lineage>
</organism>
<evidence type="ECO:0000313" key="3">
    <source>
        <dbReference type="Proteomes" id="UP000327157"/>
    </source>
</evidence>
<gene>
    <name evidence="2" type="ORF">D8674_013344</name>
</gene>
<dbReference type="GO" id="GO:0003964">
    <property type="term" value="F:RNA-directed DNA polymerase activity"/>
    <property type="evidence" value="ECO:0007669"/>
    <property type="project" value="UniProtKB-KW"/>
</dbReference>
<reference evidence="3" key="2">
    <citation type="submission" date="2019-10" db="EMBL/GenBank/DDBJ databases">
        <title>A de novo genome assembly of a pear dwarfing rootstock.</title>
        <authorList>
            <person name="Wang F."/>
            <person name="Wang J."/>
            <person name="Li S."/>
            <person name="Zhang Y."/>
            <person name="Fang M."/>
            <person name="Ma L."/>
            <person name="Zhao Y."/>
            <person name="Jiang S."/>
        </authorList>
    </citation>
    <scope>NUCLEOTIDE SEQUENCE [LARGE SCALE GENOMIC DNA]</scope>
</reference>
<sequence length="308" mass="34853">MALRSRRNTTRSGNASNVGEATSRLDNQENLDEYDMLNITTTIHALPLYPTSVLHIPYPKGYETTNLILFYERNSSPKQYISPFIDALGLHVDDCNICPREFLKSLTDRAYTWYTTLAPAEGWGDDDANLIDFSLILSDKASTIDMSQEYNEGTSEEQLFNQEMMAVTLYSFSRHGSRLTLVDIGSSVNILPLSILTVIGVPTSKVVSIPKDEFPLPNMEIVIDSTSRQGLMSFMYGFSEYNQIKMSTKDVEKTTFRMLFGQFYYTVMPFGLKNASVIYQRAMTAVLYDTMRKEVNDLVAKSNTMEGH</sequence>
<dbReference type="PANTHER" id="PTHR24559">
    <property type="entry name" value="TRANSPOSON TY3-I GAG-POL POLYPROTEIN"/>
    <property type="match status" value="1"/>
</dbReference>
<keyword evidence="2" id="KW-0808">Transferase</keyword>
<dbReference type="PANTHER" id="PTHR24559:SF431">
    <property type="entry name" value="RNA-DIRECTED DNA POLYMERASE HOMOLOG"/>
    <property type="match status" value="1"/>
</dbReference>
<feature type="compositionally biased region" description="Polar residues" evidence="1">
    <location>
        <begin position="10"/>
        <end position="20"/>
    </location>
</feature>
<dbReference type="InterPro" id="IPR053134">
    <property type="entry name" value="RNA-dir_DNA_polymerase"/>
</dbReference>
<proteinExistence type="predicted"/>
<dbReference type="Gene3D" id="3.30.70.270">
    <property type="match status" value="1"/>
</dbReference>
<dbReference type="Proteomes" id="UP000327157">
    <property type="component" value="Chromosome 15"/>
</dbReference>
<keyword evidence="2" id="KW-0548">Nucleotidyltransferase</keyword>
<dbReference type="OrthoDB" id="1928766at2759"/>
<dbReference type="AlphaFoldDB" id="A0A5N5GPH5"/>